<evidence type="ECO:0000256" key="1">
    <source>
        <dbReference type="SAM" id="SignalP"/>
    </source>
</evidence>
<dbReference type="Gene3D" id="1.10.238.20">
    <property type="entry name" value="Pheromone/general odorant binding protein domain"/>
    <property type="match status" value="1"/>
</dbReference>
<name>A0A226DFV7_FOLCA</name>
<evidence type="ECO:0000313" key="2">
    <source>
        <dbReference type="EMBL" id="OXA43868.1"/>
    </source>
</evidence>
<dbReference type="GO" id="GO:0005549">
    <property type="term" value="F:odorant binding"/>
    <property type="evidence" value="ECO:0007669"/>
    <property type="project" value="InterPro"/>
</dbReference>
<sequence>MILGQIVFFMVLATSQAAPPAKCDPANGAVLPNTPQIASAIKSCLNSTKFTFPEIKSESDLSKFFIDFEATKFDDKCFAKCVGDELKLITSDQKLNRQEFLKLLKFSIEKIDKVIECYDCMCG</sequence>
<keyword evidence="1" id="KW-0732">Signal</keyword>
<feature type="signal peptide" evidence="1">
    <location>
        <begin position="1"/>
        <end position="17"/>
    </location>
</feature>
<accession>A0A226DFV7</accession>
<dbReference type="SUPFAM" id="SSF47565">
    <property type="entry name" value="Insect pheromone/odorant-binding proteins"/>
    <property type="match status" value="1"/>
</dbReference>
<dbReference type="InterPro" id="IPR006170">
    <property type="entry name" value="PBP/GOBP"/>
</dbReference>
<dbReference type="AlphaFoldDB" id="A0A226DFV7"/>
<evidence type="ECO:0000313" key="3">
    <source>
        <dbReference type="Proteomes" id="UP000198287"/>
    </source>
</evidence>
<reference evidence="2 3" key="1">
    <citation type="submission" date="2015-12" db="EMBL/GenBank/DDBJ databases">
        <title>The genome of Folsomia candida.</title>
        <authorList>
            <person name="Faddeeva A."/>
            <person name="Derks M.F."/>
            <person name="Anvar Y."/>
            <person name="Smit S."/>
            <person name="Van Straalen N."/>
            <person name="Roelofs D."/>
        </authorList>
    </citation>
    <scope>NUCLEOTIDE SEQUENCE [LARGE SCALE GENOMIC DNA]</scope>
    <source>
        <strain evidence="2 3">VU population</strain>
        <tissue evidence="2">Whole body</tissue>
    </source>
</reference>
<proteinExistence type="predicted"/>
<dbReference type="InterPro" id="IPR036728">
    <property type="entry name" value="PBP_GOBP_sf"/>
</dbReference>
<comment type="caution">
    <text evidence="2">The sequence shown here is derived from an EMBL/GenBank/DDBJ whole genome shotgun (WGS) entry which is preliminary data.</text>
</comment>
<keyword evidence="3" id="KW-1185">Reference proteome</keyword>
<organism evidence="2 3">
    <name type="scientific">Folsomia candida</name>
    <name type="common">Springtail</name>
    <dbReference type="NCBI Taxonomy" id="158441"/>
    <lineage>
        <taxon>Eukaryota</taxon>
        <taxon>Metazoa</taxon>
        <taxon>Ecdysozoa</taxon>
        <taxon>Arthropoda</taxon>
        <taxon>Hexapoda</taxon>
        <taxon>Collembola</taxon>
        <taxon>Entomobryomorpha</taxon>
        <taxon>Isotomoidea</taxon>
        <taxon>Isotomidae</taxon>
        <taxon>Proisotominae</taxon>
        <taxon>Folsomia</taxon>
    </lineage>
</organism>
<dbReference type="EMBL" id="LNIX01000021">
    <property type="protein sequence ID" value="OXA43868.1"/>
    <property type="molecule type" value="Genomic_DNA"/>
</dbReference>
<protein>
    <submittedName>
        <fullName evidence="2">Uncharacterized protein</fullName>
    </submittedName>
</protein>
<dbReference type="Pfam" id="PF01395">
    <property type="entry name" value="PBP_GOBP"/>
    <property type="match status" value="1"/>
</dbReference>
<dbReference type="Proteomes" id="UP000198287">
    <property type="component" value="Unassembled WGS sequence"/>
</dbReference>
<gene>
    <name evidence="2" type="ORF">Fcan01_21667</name>
</gene>
<feature type="chain" id="PRO_5012398132" evidence="1">
    <location>
        <begin position="18"/>
        <end position="123"/>
    </location>
</feature>